<evidence type="ECO:0000313" key="2">
    <source>
        <dbReference type="Proteomes" id="UP000799118"/>
    </source>
</evidence>
<keyword evidence="2" id="KW-1185">Reference proteome</keyword>
<sequence length="718" mass="78082">MVDYAAAMPLLQSRSDANVAEPLSRTFHDPFSNLPPEILNEILLTLPMLIFTPFRTASPAARRLQLAPSFWRKRIETHMPWSWEVIAHAAQTGRITKPKVTNYLLGFANRRRIYNVCQGLGRRYIQLENEIQSTLPKGDAAQMLQSAKCMHFVGVSNPTIPEFNSVTKFMLPQWSDIATERKTLEISWNSSGNLAGIALTIRGVRSAIEGDVKAGISTDTLVIEEGDWIDGFLFFMTSPEPKIQWGVGQDAALTCRYVGSTSETCLRLMAVDNGNVFVGLKAVVIKDAVVRLGILECPLPSSIDLPSLPKVDAATRRMVWKNAIPPPDVHAIPFHVGYNNYGTEATENNQIMHPLIFGASEDQLSAFTGLAVSADFLGFFAYHNNAEPSFIGVSKGNLKYFPVDGPGGERIVKVSLGIGSGPVGLKVLTDRGRQGIFGMLRSGSCTVFDYTGPTTNNNIAGIYGSFERRNPQASIRLTCLGALYSPSIDPPTIPATPEAWDPSPPPAHWRSEESIYGSNEHYALCYLDLTKPIAKISGLLAAPDEYHIIELGGFVITYVDGSTCYLGTPTDLWAGIKDVAAVSALQRHKNMSSSFGQADEGLTSHVTTAEAVEQNRDGACWDLGPSGDLISSVTVWAGKYLNGIQFHSADGRVSPRWGKCGQREAAVITTGATAATSEPNIPTHINAVGVKFYLESHRDHYNAPDARPVGLQVLMADV</sequence>
<dbReference type="EMBL" id="ML769508">
    <property type="protein sequence ID" value="KAE9396760.1"/>
    <property type="molecule type" value="Genomic_DNA"/>
</dbReference>
<name>A0A6A4HG64_9AGAR</name>
<evidence type="ECO:0000313" key="1">
    <source>
        <dbReference type="EMBL" id="KAE9396760.1"/>
    </source>
</evidence>
<proteinExistence type="predicted"/>
<accession>A0A6A4HG64</accession>
<protein>
    <recommendedName>
        <fullName evidence="3">F-box domain-containing protein</fullName>
    </recommendedName>
</protein>
<gene>
    <name evidence="1" type="ORF">BT96DRAFT_996404</name>
</gene>
<dbReference type="AlphaFoldDB" id="A0A6A4HG64"/>
<dbReference type="InterPro" id="IPR036047">
    <property type="entry name" value="F-box-like_dom_sf"/>
</dbReference>
<dbReference type="OrthoDB" id="2886486at2759"/>
<organism evidence="1 2">
    <name type="scientific">Gymnopus androsaceus JB14</name>
    <dbReference type="NCBI Taxonomy" id="1447944"/>
    <lineage>
        <taxon>Eukaryota</taxon>
        <taxon>Fungi</taxon>
        <taxon>Dikarya</taxon>
        <taxon>Basidiomycota</taxon>
        <taxon>Agaricomycotina</taxon>
        <taxon>Agaricomycetes</taxon>
        <taxon>Agaricomycetidae</taxon>
        <taxon>Agaricales</taxon>
        <taxon>Marasmiineae</taxon>
        <taxon>Omphalotaceae</taxon>
        <taxon>Gymnopus</taxon>
    </lineage>
</organism>
<dbReference type="SUPFAM" id="SSF81383">
    <property type="entry name" value="F-box domain"/>
    <property type="match status" value="1"/>
</dbReference>
<evidence type="ECO:0008006" key="3">
    <source>
        <dbReference type="Google" id="ProtNLM"/>
    </source>
</evidence>
<reference evidence="1" key="1">
    <citation type="journal article" date="2019" name="Environ. Microbiol.">
        <title>Fungal ecological strategies reflected in gene transcription - a case study of two litter decomposers.</title>
        <authorList>
            <person name="Barbi F."/>
            <person name="Kohler A."/>
            <person name="Barry K."/>
            <person name="Baskaran P."/>
            <person name="Daum C."/>
            <person name="Fauchery L."/>
            <person name="Ihrmark K."/>
            <person name="Kuo A."/>
            <person name="LaButti K."/>
            <person name="Lipzen A."/>
            <person name="Morin E."/>
            <person name="Grigoriev I.V."/>
            <person name="Henrissat B."/>
            <person name="Lindahl B."/>
            <person name="Martin F."/>
        </authorList>
    </citation>
    <scope>NUCLEOTIDE SEQUENCE</scope>
    <source>
        <strain evidence="1">JB14</strain>
    </source>
</reference>
<dbReference type="Proteomes" id="UP000799118">
    <property type="component" value="Unassembled WGS sequence"/>
</dbReference>